<name>A0A0F4L634_9LACO</name>
<comment type="similarity">
    <text evidence="4">Belongs to the ThiD family.</text>
</comment>
<comment type="caution">
    <text evidence="17">The sequence shown here is derived from an EMBL/GenBank/DDBJ whole genome shotgun (WGS) entry which is preliminary data.</text>
</comment>
<comment type="pathway">
    <text evidence="13">Cofactor biosynthesis; thiamine diphosphate biosynthesis; 4-amino-2-methyl-5-diphosphomethylpyrimidine from 5-amino-1-(5-phospho-D-ribosyl)imidazole: step 2/3.</text>
</comment>
<evidence type="ECO:0000256" key="2">
    <source>
        <dbReference type="ARBA" id="ARBA00000565"/>
    </source>
</evidence>
<accession>A0A0F4L634</accession>
<evidence type="ECO:0000256" key="11">
    <source>
        <dbReference type="ARBA" id="ARBA00022840"/>
    </source>
</evidence>
<evidence type="ECO:0000256" key="8">
    <source>
        <dbReference type="ARBA" id="ARBA00022679"/>
    </source>
</evidence>
<dbReference type="HOGENOM" id="CLU_020520_0_0_9"/>
<dbReference type="EMBL" id="JXBY01000029">
    <property type="protein sequence ID" value="KJY54105.1"/>
    <property type="molecule type" value="Genomic_DNA"/>
</dbReference>
<evidence type="ECO:0000256" key="13">
    <source>
        <dbReference type="ARBA" id="ARBA00037917"/>
    </source>
</evidence>
<protein>
    <recommendedName>
        <fullName evidence="7">Hydroxymethylpyrimidine/phosphomethylpyrimidine kinase</fullName>
        <ecNumber evidence="5">2.7.1.49</ecNumber>
        <ecNumber evidence="6">2.7.4.7</ecNumber>
    </recommendedName>
    <alternativeName>
        <fullName evidence="14">Hydroxymethylpyrimidine kinase</fullName>
    </alternativeName>
    <alternativeName>
        <fullName evidence="15">Hydroxymethylpyrimidine phosphate kinase</fullName>
    </alternativeName>
</protein>
<dbReference type="AlphaFoldDB" id="A0A0F4L634"/>
<evidence type="ECO:0000256" key="10">
    <source>
        <dbReference type="ARBA" id="ARBA00022777"/>
    </source>
</evidence>
<keyword evidence="11" id="KW-0067">ATP-binding</keyword>
<evidence type="ECO:0000256" key="14">
    <source>
        <dbReference type="ARBA" id="ARBA00042102"/>
    </source>
</evidence>
<evidence type="ECO:0000259" key="16">
    <source>
        <dbReference type="Pfam" id="PF08543"/>
    </source>
</evidence>
<dbReference type="InterPro" id="IPR004399">
    <property type="entry name" value="HMP/HMP-P_kinase_dom"/>
</dbReference>
<dbReference type="RefSeq" id="WP_045928762.1">
    <property type="nucleotide sequence ID" value="NZ_JBHSZS010000027.1"/>
</dbReference>
<gene>
    <name evidence="17" type="ORF">JF76_18120</name>
</gene>
<comment type="pathway">
    <text evidence="3">Cofactor biosynthesis; thiamine diphosphate biosynthesis; 4-amino-2-methyl-5-diphosphomethylpyrimidine from 5-amino-1-(5-phospho-D-ribosyl)imidazole: step 3/3.</text>
</comment>
<dbReference type="InterPro" id="IPR029056">
    <property type="entry name" value="Ribokinase-like"/>
</dbReference>
<keyword evidence="10 17" id="KW-0418">Kinase</keyword>
<proteinExistence type="inferred from homology"/>
<evidence type="ECO:0000313" key="18">
    <source>
        <dbReference type="Proteomes" id="UP000033533"/>
    </source>
</evidence>
<dbReference type="InterPro" id="IPR013749">
    <property type="entry name" value="PM/HMP-P_kinase-1"/>
</dbReference>
<evidence type="ECO:0000256" key="3">
    <source>
        <dbReference type="ARBA" id="ARBA00004769"/>
    </source>
</evidence>
<sequence>MTEKINSFPQVLTIAGTDSGGGAGIMADLKTFQMQKVFGTAVVVAVTAQNTLGVQKSFLLPLEMVDAQFASLAEDFHIRACKTGMLGDAAHVHQVALNLQKYDFGPVTIDPVMVAKGGAPLLSQDAVATVKNELLPLADLITPNLPEAETLTGIKVQDQAQYPELAHKLQDMGVKNVLIKGGHASSAEVKDYALFADGSDLWVSSSRIHTERTHGTGDTLAAAITAQLALGQSLPSAIKIAKKYVTKTIKETIQVGHGHGPLNHWAQ</sequence>
<evidence type="ECO:0000256" key="6">
    <source>
        <dbReference type="ARBA" id="ARBA00012963"/>
    </source>
</evidence>
<dbReference type="EC" id="2.7.1.49" evidence="5"/>
<dbReference type="GO" id="GO:0009228">
    <property type="term" value="P:thiamine biosynthetic process"/>
    <property type="evidence" value="ECO:0007669"/>
    <property type="project" value="UniProtKB-KW"/>
</dbReference>
<comment type="catalytic activity">
    <reaction evidence="2">
        <text>4-amino-2-methyl-5-(phosphooxymethyl)pyrimidine + ATP = 4-amino-2-methyl-5-(diphosphooxymethyl)pyrimidine + ADP</text>
        <dbReference type="Rhea" id="RHEA:19893"/>
        <dbReference type="ChEBI" id="CHEBI:30616"/>
        <dbReference type="ChEBI" id="CHEBI:57841"/>
        <dbReference type="ChEBI" id="CHEBI:58354"/>
        <dbReference type="ChEBI" id="CHEBI:456216"/>
        <dbReference type="EC" id="2.7.4.7"/>
    </reaction>
</comment>
<dbReference type="FunFam" id="3.40.1190.20:FF:000003">
    <property type="entry name" value="Phosphomethylpyrimidine kinase ThiD"/>
    <property type="match status" value="1"/>
</dbReference>
<evidence type="ECO:0000313" key="17">
    <source>
        <dbReference type="EMBL" id="KJY54105.1"/>
    </source>
</evidence>
<dbReference type="CDD" id="cd01169">
    <property type="entry name" value="HMPP_kinase"/>
    <property type="match status" value="1"/>
</dbReference>
<dbReference type="GO" id="GO:0008972">
    <property type="term" value="F:phosphomethylpyrimidine kinase activity"/>
    <property type="evidence" value="ECO:0007669"/>
    <property type="project" value="UniProtKB-EC"/>
</dbReference>
<dbReference type="SUPFAM" id="SSF53613">
    <property type="entry name" value="Ribokinase-like"/>
    <property type="match status" value="1"/>
</dbReference>
<evidence type="ECO:0000256" key="15">
    <source>
        <dbReference type="ARBA" id="ARBA00043176"/>
    </source>
</evidence>
<keyword evidence="8" id="KW-0808">Transferase</keyword>
<dbReference type="PATRIC" id="fig|1218493.3.peg.1900"/>
<dbReference type="NCBIfam" id="TIGR00097">
    <property type="entry name" value="HMP-P_kinase"/>
    <property type="match status" value="1"/>
</dbReference>
<dbReference type="GO" id="GO:0008902">
    <property type="term" value="F:hydroxymethylpyrimidine kinase activity"/>
    <property type="evidence" value="ECO:0007669"/>
    <property type="project" value="UniProtKB-EC"/>
</dbReference>
<dbReference type="OrthoDB" id="9810880at2"/>
<evidence type="ECO:0000256" key="1">
    <source>
        <dbReference type="ARBA" id="ARBA00000151"/>
    </source>
</evidence>
<dbReference type="Gene3D" id="3.40.1190.20">
    <property type="match status" value="1"/>
</dbReference>
<keyword evidence="9" id="KW-0547">Nucleotide-binding</keyword>
<dbReference type="STRING" id="1218493.JF76_18120"/>
<evidence type="ECO:0000256" key="4">
    <source>
        <dbReference type="ARBA" id="ARBA00009879"/>
    </source>
</evidence>
<dbReference type="EC" id="2.7.4.7" evidence="6"/>
<dbReference type="Proteomes" id="UP000033533">
    <property type="component" value="Unassembled WGS sequence"/>
</dbReference>
<dbReference type="GO" id="GO:0005524">
    <property type="term" value="F:ATP binding"/>
    <property type="evidence" value="ECO:0007669"/>
    <property type="project" value="UniProtKB-KW"/>
</dbReference>
<evidence type="ECO:0000256" key="5">
    <source>
        <dbReference type="ARBA" id="ARBA00012135"/>
    </source>
</evidence>
<dbReference type="PANTHER" id="PTHR20858:SF17">
    <property type="entry name" value="HYDROXYMETHYLPYRIMIDINE_PHOSPHOMETHYLPYRIMIDINE KINASE THI20-RELATED"/>
    <property type="match status" value="1"/>
</dbReference>
<comment type="catalytic activity">
    <reaction evidence="1">
        <text>4-amino-5-hydroxymethyl-2-methylpyrimidine + ATP = 4-amino-2-methyl-5-(phosphooxymethyl)pyrimidine + ADP + H(+)</text>
        <dbReference type="Rhea" id="RHEA:23096"/>
        <dbReference type="ChEBI" id="CHEBI:15378"/>
        <dbReference type="ChEBI" id="CHEBI:16892"/>
        <dbReference type="ChEBI" id="CHEBI:30616"/>
        <dbReference type="ChEBI" id="CHEBI:58354"/>
        <dbReference type="ChEBI" id="CHEBI:456216"/>
        <dbReference type="EC" id="2.7.1.49"/>
    </reaction>
</comment>
<evidence type="ECO:0000256" key="12">
    <source>
        <dbReference type="ARBA" id="ARBA00022977"/>
    </source>
</evidence>
<organism evidence="17 18">
    <name type="scientific">Lactobacillus kullabergensis</name>
    <dbReference type="NCBI Taxonomy" id="1218493"/>
    <lineage>
        <taxon>Bacteria</taxon>
        <taxon>Bacillati</taxon>
        <taxon>Bacillota</taxon>
        <taxon>Bacilli</taxon>
        <taxon>Lactobacillales</taxon>
        <taxon>Lactobacillaceae</taxon>
        <taxon>Lactobacillus</taxon>
    </lineage>
</organism>
<dbReference type="PANTHER" id="PTHR20858">
    <property type="entry name" value="PHOSPHOMETHYLPYRIMIDINE KINASE"/>
    <property type="match status" value="1"/>
</dbReference>
<evidence type="ECO:0000256" key="9">
    <source>
        <dbReference type="ARBA" id="ARBA00022741"/>
    </source>
</evidence>
<dbReference type="Pfam" id="PF08543">
    <property type="entry name" value="Phos_pyr_kin"/>
    <property type="match status" value="1"/>
</dbReference>
<feature type="domain" description="Pyridoxamine kinase/Phosphomethylpyrimidine kinase" evidence="16">
    <location>
        <begin position="18"/>
        <end position="263"/>
    </location>
</feature>
<evidence type="ECO:0000256" key="7">
    <source>
        <dbReference type="ARBA" id="ARBA00019161"/>
    </source>
</evidence>
<keyword evidence="12" id="KW-0784">Thiamine biosynthesis</keyword>
<reference evidence="17 18" key="1">
    <citation type="submission" date="2014-12" db="EMBL/GenBank/DDBJ databases">
        <title>Comparative genomics of the lactic acid bacteria isolated from the honey bee gut.</title>
        <authorList>
            <person name="Ellegaard K.M."/>
            <person name="Tamarit D."/>
            <person name="Javelind E."/>
            <person name="Olofsson T."/>
            <person name="Andersson S.G."/>
            <person name="Vasquez A."/>
        </authorList>
    </citation>
    <scope>NUCLEOTIDE SEQUENCE [LARGE SCALE GENOMIC DNA]</scope>
    <source>
        <strain evidence="17 18">Biut2</strain>
    </source>
</reference>
<dbReference type="GO" id="GO:0005829">
    <property type="term" value="C:cytosol"/>
    <property type="evidence" value="ECO:0007669"/>
    <property type="project" value="TreeGrafter"/>
</dbReference>